<evidence type="ECO:0000313" key="2">
    <source>
        <dbReference type="Proteomes" id="UP001162031"/>
    </source>
</evidence>
<proteinExistence type="predicted"/>
<evidence type="ECO:0008006" key="3">
    <source>
        <dbReference type="Google" id="ProtNLM"/>
    </source>
</evidence>
<reference evidence="1" key="1">
    <citation type="submission" date="2022-12" db="EMBL/GenBank/DDBJ databases">
        <authorList>
            <person name="Webb A."/>
        </authorList>
    </citation>
    <scope>NUCLEOTIDE SEQUENCE</scope>
    <source>
        <strain evidence="1">Hp1</strain>
    </source>
</reference>
<comment type="caution">
    <text evidence="1">The sequence shown here is derived from an EMBL/GenBank/DDBJ whole genome shotgun (WGS) entry which is preliminary data.</text>
</comment>
<name>A0AAV0V1F2_HYABA</name>
<sequence>MDATKFATLLLLNEARPSSRWHVRYSKIVRALLTKRNPLEVTRLIVSLRLIPETRAVSDTLHRQLVAIHKNIPNVMSDAWMGLGLDPRELFEVLGWHLTHTGDEKLVFLHEWVLYMIRYRKAHSAALDIDEAFSLLFPNKKPGQVYAYLHRLGKKRGQEERAKTLLYLYGEVRNLASPENQTKAQRLMFREVQLEKTPPHVRAFAELAVPSGHMNAPAFAHLLEKVRPLGPEDLYARLMDIVKTLRFLRPPAEVVQVLASLHMIPGNEFIATEMHRILASQYLPGRMRFVWMEAGLHPGIIQESCIGGRYVPYDFFNYALETELREYSKLFEVVHPYAYITRDANELVLHYK</sequence>
<protein>
    <recommendedName>
        <fullName evidence="3">RXLR phytopathogen effector protein WY-domain domain-containing protein</fullName>
    </recommendedName>
</protein>
<dbReference type="EMBL" id="CANTFL010001451">
    <property type="protein sequence ID" value="CAI5741750.1"/>
    <property type="molecule type" value="Genomic_DNA"/>
</dbReference>
<evidence type="ECO:0000313" key="1">
    <source>
        <dbReference type="EMBL" id="CAI5741750.1"/>
    </source>
</evidence>
<keyword evidence="2" id="KW-1185">Reference proteome</keyword>
<gene>
    <name evidence="1" type="ORF">HBR001_LOCUS8631</name>
</gene>
<organism evidence="1 2">
    <name type="scientific">Hyaloperonospora brassicae</name>
    <name type="common">Brassica downy mildew</name>
    <name type="synonym">Peronospora brassicae</name>
    <dbReference type="NCBI Taxonomy" id="162125"/>
    <lineage>
        <taxon>Eukaryota</taxon>
        <taxon>Sar</taxon>
        <taxon>Stramenopiles</taxon>
        <taxon>Oomycota</taxon>
        <taxon>Peronosporomycetes</taxon>
        <taxon>Peronosporales</taxon>
        <taxon>Peronosporaceae</taxon>
        <taxon>Hyaloperonospora</taxon>
    </lineage>
</organism>
<dbReference type="AlphaFoldDB" id="A0AAV0V1F2"/>
<accession>A0AAV0V1F2</accession>
<dbReference type="Proteomes" id="UP001162031">
    <property type="component" value="Unassembled WGS sequence"/>
</dbReference>